<sequence length="479" mass="52782">MRAEARSIVNPVVRSARAPASSSRPRVVVVASRRVKTPEGGVSRRFSFDAARDGRRGRARALGKISEDDQDEDDVDQEAGSGGTEGWRGEFQFRRRAETEAEKKATVRELLLSRDPGLNQTLISSGTSISQLMDQDKWERHRMVDRFIVEFLTIPQSTVFSRLLKPCTALAAYTACIVALPTVVALAAAKMQIALPFPAFSMAQLVLPASAHSLLGTLCGLVLVFRTNSSYARFVEGRTAWGALIRHCRDVARLSMYIPDKRLRRRLLELVTAYAYVLKARLRSGRTRSDPTDPTAFKDIPDEAVRRCITEPALAEKVLESVSTGNRCLYTLLLISKTLKASLAKGLPSDIHWNIEESVSNIGLSGGICERIIATPIPLSFTRHTARSLVIWLLTLPFVIVPTMGWMSVPCIFTLAYLILGIDEIGIQIEEPFATLPLTPLCAVIERDLGIAIADMETNEDAHAFADANAERVPDVVAR</sequence>
<feature type="compositionally biased region" description="Acidic residues" evidence="8">
    <location>
        <begin position="68"/>
        <end position="77"/>
    </location>
</feature>
<evidence type="ECO:0000256" key="4">
    <source>
        <dbReference type="ARBA" id="ARBA00022692"/>
    </source>
</evidence>
<keyword evidence="3" id="KW-1003">Cell membrane</keyword>
<evidence type="ECO:0000256" key="2">
    <source>
        <dbReference type="ARBA" id="ARBA00022448"/>
    </source>
</evidence>
<dbReference type="OMA" id="RFLMAWL"/>
<keyword evidence="11" id="KW-1185">Reference proteome</keyword>
<reference evidence="10 11" key="2">
    <citation type="journal article" date="2014" name="BMC Genomics">
        <title>An improved genome of the model marine alga Ostreococcus tauri unfolds by assessing Illumina de novo assemblies.</title>
        <authorList>
            <person name="Blanc-Mathieu R."/>
            <person name="Verhelst B."/>
            <person name="Derelle E."/>
            <person name="Rombauts S."/>
            <person name="Bouget F.Y."/>
            <person name="Carre I."/>
            <person name="Chateau A."/>
            <person name="Eyre-Walker A."/>
            <person name="Grimsley N."/>
            <person name="Moreau H."/>
            <person name="Piegu B."/>
            <person name="Rivals E."/>
            <person name="Schackwitz W."/>
            <person name="Van de Peer Y."/>
            <person name="Piganeau G."/>
        </authorList>
    </citation>
    <scope>NUCLEOTIDE SEQUENCE [LARGE SCALE GENOMIC DNA]</scope>
    <source>
        <strain evidence="11">OTTH 0595 / CCAP 157/2 / RCC745</strain>
    </source>
</reference>
<evidence type="ECO:0000256" key="8">
    <source>
        <dbReference type="SAM" id="MobiDB-lite"/>
    </source>
</evidence>
<dbReference type="AlphaFoldDB" id="Q014B6"/>
<evidence type="ECO:0000256" key="1">
    <source>
        <dbReference type="ARBA" id="ARBA00004651"/>
    </source>
</evidence>
<evidence type="ECO:0000256" key="5">
    <source>
        <dbReference type="ARBA" id="ARBA00022989"/>
    </source>
</evidence>
<feature type="transmembrane region" description="Helical" evidence="9">
    <location>
        <begin position="389"/>
        <end position="420"/>
    </location>
</feature>
<dbReference type="PANTHER" id="PTHR33281:SF19">
    <property type="entry name" value="VOLTAGE-DEPENDENT ANION CHANNEL-FORMING PROTEIN YNEE"/>
    <property type="match status" value="1"/>
</dbReference>
<dbReference type="GO" id="GO:0005886">
    <property type="term" value="C:plasma membrane"/>
    <property type="evidence" value="ECO:0007669"/>
    <property type="project" value="UniProtKB-SubCell"/>
</dbReference>
<gene>
    <name evidence="10" type="ORF">OT_ostta08g00230</name>
</gene>
<dbReference type="Pfam" id="PF25539">
    <property type="entry name" value="Bestrophin_2"/>
    <property type="match status" value="1"/>
</dbReference>
<dbReference type="STRING" id="70448.Q014B6"/>
<evidence type="ECO:0000256" key="7">
    <source>
        <dbReference type="ARBA" id="ARBA00023136"/>
    </source>
</evidence>
<dbReference type="RefSeq" id="XP_003080595.1">
    <property type="nucleotide sequence ID" value="XM_003080547.1"/>
</dbReference>
<dbReference type="PANTHER" id="PTHR33281">
    <property type="entry name" value="UPF0187 PROTEIN YNEE"/>
    <property type="match status" value="1"/>
</dbReference>
<keyword evidence="2" id="KW-0813">Transport</keyword>
<reference evidence="11" key="1">
    <citation type="journal article" date="2006" name="Proc. Natl. Acad. Sci. U.S.A.">
        <title>Genome analysis of the smallest free-living eukaryote Ostreococcus tauri unveils many unique features.</title>
        <authorList>
            <person name="Derelle E."/>
            <person name="Ferraz C."/>
            <person name="Rombauts S."/>
            <person name="Rouze P."/>
            <person name="Worden A.Z."/>
            <person name="Robbens S."/>
            <person name="Partensky F."/>
            <person name="Degroeve S."/>
            <person name="Echeynie S."/>
            <person name="Cooke R."/>
            <person name="Saeys Y."/>
            <person name="Wuyts J."/>
            <person name="Jabbari K."/>
            <person name="Bowler C."/>
            <person name="Panaud O."/>
            <person name="Piegu B."/>
            <person name="Ball S.G."/>
            <person name="Ral J.-P."/>
            <person name="Bouget F.-Y."/>
            <person name="Piganeau G."/>
            <person name="De Baets B."/>
            <person name="Picard A."/>
            <person name="Delseny M."/>
            <person name="Demaille J."/>
            <person name="Van de Peer Y."/>
            <person name="Moreau H."/>
        </authorList>
    </citation>
    <scope>NUCLEOTIDE SEQUENCE [LARGE SCALE GENOMIC DNA]</scope>
    <source>
        <strain evidence="11">OTTH 0595 / CCAP 157/2 / RCC745</strain>
    </source>
</reference>
<dbReference type="FunCoup" id="Q014B6">
    <property type="interactions" value="101"/>
</dbReference>
<feature type="transmembrane region" description="Helical" evidence="9">
    <location>
        <begin position="205"/>
        <end position="225"/>
    </location>
</feature>
<evidence type="ECO:0000313" key="11">
    <source>
        <dbReference type="Proteomes" id="UP000009170"/>
    </source>
</evidence>
<protein>
    <submittedName>
        <fullName evidence="10">Bestrophin/UPF0187</fullName>
    </submittedName>
</protein>
<feature type="transmembrane region" description="Helical" evidence="9">
    <location>
        <begin position="170"/>
        <end position="193"/>
    </location>
</feature>
<dbReference type="Proteomes" id="UP000009170">
    <property type="component" value="Unassembled WGS sequence"/>
</dbReference>
<feature type="region of interest" description="Disordered" evidence="8">
    <location>
        <begin position="37"/>
        <end position="93"/>
    </location>
</feature>
<keyword evidence="4 9" id="KW-0812">Transmembrane</keyword>
<keyword evidence="6" id="KW-0406">Ion transport</keyword>
<feature type="compositionally biased region" description="Basic and acidic residues" evidence="8">
    <location>
        <begin position="46"/>
        <end position="56"/>
    </location>
</feature>
<keyword evidence="5 9" id="KW-1133">Transmembrane helix</keyword>
<accession>Q014B6</accession>
<evidence type="ECO:0000256" key="9">
    <source>
        <dbReference type="SAM" id="Phobius"/>
    </source>
</evidence>
<dbReference type="GO" id="GO:0005254">
    <property type="term" value="F:chloride channel activity"/>
    <property type="evidence" value="ECO:0007669"/>
    <property type="project" value="InterPro"/>
</dbReference>
<proteinExistence type="predicted"/>
<evidence type="ECO:0000256" key="6">
    <source>
        <dbReference type="ARBA" id="ARBA00023065"/>
    </source>
</evidence>
<comment type="caution">
    <text evidence="10">The sequence shown here is derived from an EMBL/GenBank/DDBJ whole genome shotgun (WGS) entry which is preliminary data.</text>
</comment>
<evidence type="ECO:0000313" key="10">
    <source>
        <dbReference type="EMBL" id="CAL54763.1"/>
    </source>
</evidence>
<evidence type="ECO:0000256" key="3">
    <source>
        <dbReference type="ARBA" id="ARBA00022475"/>
    </source>
</evidence>
<keyword evidence="7 9" id="KW-0472">Membrane</keyword>
<dbReference type="GeneID" id="9831551"/>
<feature type="compositionally biased region" description="Low complexity" evidence="8">
    <location>
        <begin position="11"/>
        <end position="25"/>
    </location>
</feature>
<dbReference type="EMBL" id="CAID01000008">
    <property type="protein sequence ID" value="CAL54763.1"/>
    <property type="molecule type" value="Genomic_DNA"/>
</dbReference>
<comment type="subcellular location">
    <subcellularLocation>
        <location evidence="1">Cell membrane</location>
        <topology evidence="1">Multi-pass membrane protein</topology>
    </subcellularLocation>
</comment>
<dbReference type="InParanoid" id="Q014B6"/>
<feature type="region of interest" description="Disordered" evidence="8">
    <location>
        <begin position="1"/>
        <end position="25"/>
    </location>
</feature>
<organism evidence="10 11">
    <name type="scientific">Ostreococcus tauri</name>
    <name type="common">Marine green alga</name>
    <dbReference type="NCBI Taxonomy" id="70448"/>
    <lineage>
        <taxon>Eukaryota</taxon>
        <taxon>Viridiplantae</taxon>
        <taxon>Chlorophyta</taxon>
        <taxon>Mamiellophyceae</taxon>
        <taxon>Mamiellales</taxon>
        <taxon>Bathycoccaceae</taxon>
        <taxon>Ostreococcus</taxon>
    </lineage>
</organism>
<name>Q014B6_OSTTA</name>
<dbReference type="InterPro" id="IPR044669">
    <property type="entry name" value="YneE/VCCN1/2-like"/>
</dbReference>
<dbReference type="KEGG" id="ota:OT_ostta08g00230"/>
<dbReference type="OrthoDB" id="1368at2759"/>